<evidence type="ECO:0000313" key="5">
    <source>
        <dbReference type="EMBL" id="CAF0861030.1"/>
    </source>
</evidence>
<gene>
    <name evidence="3" type="ORF">IZO911_LOCUS4402</name>
    <name evidence="4" type="ORF">JYZ213_LOCUS5854</name>
    <name evidence="6" type="ORF">KXQ929_LOCUS14371</name>
    <name evidence="8" type="ORF">OKA104_LOCUS26119</name>
    <name evidence="7" type="ORF">OXD698_LOCUS16816</name>
    <name evidence="5" type="ORF">VCS650_LOCUS7195</name>
</gene>
<dbReference type="Pfam" id="PF02957">
    <property type="entry name" value="TT_ORF2-like"/>
    <property type="match status" value="1"/>
</dbReference>
<evidence type="ECO:0000313" key="3">
    <source>
        <dbReference type="EMBL" id="CAF0755405.1"/>
    </source>
</evidence>
<dbReference type="OrthoDB" id="10105496at2759"/>
<evidence type="ECO:0000313" key="4">
    <source>
        <dbReference type="EMBL" id="CAF0812476.1"/>
    </source>
</evidence>
<feature type="region of interest" description="Disordered" evidence="1">
    <location>
        <begin position="78"/>
        <end position="149"/>
    </location>
</feature>
<dbReference type="Proteomes" id="UP000663844">
    <property type="component" value="Unassembled WGS sequence"/>
</dbReference>
<sequence>MALAMNATVTVSCEANQEQSGPTIVHSTGVQNYRIQPELIRLLQESCSNDNLCDHEKGVQCTHPPAHILDVFKKAGFTVTSESTSGSRKLWMLTKTEEGGSSHPSGPTPTPHKPDAKPTPKPTDEEEEPAEEGNDEEEAGEEEEEEEEK</sequence>
<feature type="compositionally biased region" description="Polar residues" evidence="1">
    <location>
        <begin position="78"/>
        <end position="87"/>
    </location>
</feature>
<protein>
    <recommendedName>
        <fullName evidence="2">Hepatitis TT virus Orf2/Gyrovirus Vp2 N-terminal domain-containing protein</fullName>
    </recommendedName>
</protein>
<dbReference type="Proteomes" id="UP000663868">
    <property type="component" value="Unassembled WGS sequence"/>
</dbReference>
<evidence type="ECO:0000313" key="6">
    <source>
        <dbReference type="EMBL" id="CAF3753374.1"/>
    </source>
</evidence>
<evidence type="ECO:0000313" key="9">
    <source>
        <dbReference type="Proteomes" id="UP000663860"/>
    </source>
</evidence>
<organism evidence="3 9">
    <name type="scientific">Adineta steineri</name>
    <dbReference type="NCBI Taxonomy" id="433720"/>
    <lineage>
        <taxon>Eukaryota</taxon>
        <taxon>Metazoa</taxon>
        <taxon>Spiralia</taxon>
        <taxon>Gnathifera</taxon>
        <taxon>Rotifera</taxon>
        <taxon>Eurotatoria</taxon>
        <taxon>Bdelloidea</taxon>
        <taxon>Adinetida</taxon>
        <taxon>Adinetidae</taxon>
        <taxon>Adineta</taxon>
    </lineage>
</organism>
<feature type="domain" description="Hepatitis TT virus Orf2/Gyrovirus Vp2 N-terminal" evidence="2">
    <location>
        <begin position="44"/>
        <end position="91"/>
    </location>
</feature>
<dbReference type="GO" id="GO:0009890">
    <property type="term" value="P:negative regulation of biosynthetic process"/>
    <property type="evidence" value="ECO:0007669"/>
    <property type="project" value="InterPro"/>
</dbReference>
<evidence type="ECO:0000313" key="8">
    <source>
        <dbReference type="EMBL" id="CAF3936291.1"/>
    </source>
</evidence>
<proteinExistence type="predicted"/>
<dbReference type="Proteomes" id="UP000663881">
    <property type="component" value="Unassembled WGS sequence"/>
</dbReference>
<dbReference type="InterPro" id="IPR004118">
    <property type="entry name" value="HEV_TT_vir_Orf2/Gyrovir_Vp2_N"/>
</dbReference>
<reference evidence="3" key="1">
    <citation type="submission" date="2021-02" db="EMBL/GenBank/DDBJ databases">
        <authorList>
            <person name="Nowell W R."/>
        </authorList>
    </citation>
    <scope>NUCLEOTIDE SEQUENCE</scope>
</reference>
<dbReference type="EMBL" id="CAJNON010000045">
    <property type="protein sequence ID" value="CAF0861030.1"/>
    <property type="molecule type" value="Genomic_DNA"/>
</dbReference>
<dbReference type="EMBL" id="CAJOAZ010001169">
    <property type="protein sequence ID" value="CAF3775080.1"/>
    <property type="molecule type" value="Genomic_DNA"/>
</dbReference>
<dbReference type="EMBL" id="CAJNOG010000035">
    <property type="protein sequence ID" value="CAF0812476.1"/>
    <property type="molecule type" value="Genomic_DNA"/>
</dbReference>
<dbReference type="Proteomes" id="UP000663860">
    <property type="component" value="Unassembled WGS sequence"/>
</dbReference>
<dbReference type="Proteomes" id="UP000663845">
    <property type="component" value="Unassembled WGS sequence"/>
</dbReference>
<dbReference type="EMBL" id="CAJOAY010002258">
    <property type="protein sequence ID" value="CAF3936291.1"/>
    <property type="molecule type" value="Genomic_DNA"/>
</dbReference>
<comment type="caution">
    <text evidence="3">The sequence shown here is derived from an EMBL/GenBank/DDBJ whole genome shotgun (WGS) entry which is preliminary data.</text>
</comment>
<feature type="compositionally biased region" description="Acidic residues" evidence="1">
    <location>
        <begin position="124"/>
        <end position="149"/>
    </location>
</feature>
<accession>A0A813PSG4</accession>
<dbReference type="EMBL" id="CAJOBB010000796">
    <property type="protein sequence ID" value="CAF3753374.1"/>
    <property type="molecule type" value="Genomic_DNA"/>
</dbReference>
<dbReference type="InterPro" id="IPR036717">
    <property type="entry name" value="GFRP_sf"/>
</dbReference>
<dbReference type="AlphaFoldDB" id="A0A813PSG4"/>
<name>A0A813PSG4_9BILA</name>
<dbReference type="EMBL" id="CAJNOE010000024">
    <property type="protein sequence ID" value="CAF0755405.1"/>
    <property type="molecule type" value="Genomic_DNA"/>
</dbReference>
<dbReference type="Gene3D" id="3.30.1410.10">
    <property type="entry name" value="GTP cyclohydrolase I feedback regulatory protein GFRP"/>
    <property type="match status" value="1"/>
</dbReference>
<evidence type="ECO:0000313" key="7">
    <source>
        <dbReference type="EMBL" id="CAF3775080.1"/>
    </source>
</evidence>
<evidence type="ECO:0000259" key="2">
    <source>
        <dbReference type="Pfam" id="PF02957"/>
    </source>
</evidence>
<evidence type="ECO:0000256" key="1">
    <source>
        <dbReference type="SAM" id="MobiDB-lite"/>
    </source>
</evidence>
<dbReference type="Proteomes" id="UP000663891">
    <property type="component" value="Unassembled WGS sequence"/>
</dbReference>